<dbReference type="GO" id="GO:0005829">
    <property type="term" value="C:cytosol"/>
    <property type="evidence" value="ECO:0007669"/>
    <property type="project" value="TreeGrafter"/>
</dbReference>
<comment type="caution">
    <text evidence="11">The sequence shown here is derived from an EMBL/GenBank/DDBJ whole genome shotgun (WGS) entry which is preliminary data.</text>
</comment>
<dbReference type="SMART" id="SM00448">
    <property type="entry name" value="REC"/>
    <property type="match status" value="1"/>
</dbReference>
<evidence type="ECO:0000259" key="10">
    <source>
        <dbReference type="PROSITE" id="PS50110"/>
    </source>
</evidence>
<dbReference type="RefSeq" id="WP_125478769.1">
    <property type="nucleotide sequence ID" value="NZ_RSFW01000006.1"/>
</dbReference>
<dbReference type="Proteomes" id="UP000279911">
    <property type="component" value="Unassembled WGS sequence"/>
</dbReference>
<dbReference type="GO" id="GO:0000156">
    <property type="term" value="F:phosphorelay response regulator activity"/>
    <property type="evidence" value="ECO:0007669"/>
    <property type="project" value="TreeGrafter"/>
</dbReference>
<protein>
    <submittedName>
        <fullName evidence="11">DNA-binding response regulator</fullName>
    </submittedName>
</protein>
<dbReference type="AlphaFoldDB" id="A0A427TWC9"/>
<name>A0A427TWC9_9BACI</name>
<comment type="subcellular location">
    <subcellularLocation>
        <location evidence="1">Cytoplasm</location>
    </subcellularLocation>
</comment>
<reference evidence="12" key="1">
    <citation type="submission" date="2018-12" db="EMBL/GenBank/DDBJ databases">
        <title>Bacillus chawlae sp. nov., Bacillus glennii sp. nov., and Bacillus saganii sp. nov. Isolated from the Vehicle Assembly Building at Kennedy Space Center where the Viking Spacecraft were Assembled.</title>
        <authorList>
            <person name="Seuylemezian A."/>
            <person name="Vaishampayan P."/>
        </authorList>
    </citation>
    <scope>NUCLEOTIDE SEQUENCE [LARGE SCALE GENOMIC DNA]</scope>
    <source>
        <strain evidence="12">DSM 13966</strain>
    </source>
</reference>
<keyword evidence="4" id="KW-0902">Two-component regulatory system</keyword>
<evidence type="ECO:0000256" key="8">
    <source>
        <dbReference type="ARBA" id="ARBA00023163"/>
    </source>
</evidence>
<keyword evidence="3 9" id="KW-0597">Phosphoprotein</keyword>
<dbReference type="GO" id="GO:0006355">
    <property type="term" value="P:regulation of DNA-templated transcription"/>
    <property type="evidence" value="ECO:0007669"/>
    <property type="project" value="TreeGrafter"/>
</dbReference>
<keyword evidence="7" id="KW-0010">Activator</keyword>
<keyword evidence="2" id="KW-0963">Cytoplasm</keyword>
<evidence type="ECO:0000256" key="4">
    <source>
        <dbReference type="ARBA" id="ARBA00023012"/>
    </source>
</evidence>
<gene>
    <name evidence="11" type="ORF">EJA10_04350</name>
</gene>
<evidence type="ECO:0000256" key="9">
    <source>
        <dbReference type="PROSITE-ProRule" id="PRU00169"/>
    </source>
</evidence>
<accession>A0A427TWC9</accession>
<dbReference type="SUPFAM" id="SSF52172">
    <property type="entry name" value="CheY-like"/>
    <property type="match status" value="1"/>
</dbReference>
<keyword evidence="5" id="KW-0805">Transcription regulation</keyword>
<dbReference type="EMBL" id="RSFW01000006">
    <property type="protein sequence ID" value="RSD28807.1"/>
    <property type="molecule type" value="Genomic_DNA"/>
</dbReference>
<evidence type="ECO:0000256" key="5">
    <source>
        <dbReference type="ARBA" id="ARBA00023015"/>
    </source>
</evidence>
<feature type="domain" description="Response regulatory" evidence="10">
    <location>
        <begin position="4"/>
        <end position="117"/>
    </location>
</feature>
<dbReference type="InterPro" id="IPR039420">
    <property type="entry name" value="WalR-like"/>
</dbReference>
<dbReference type="FunFam" id="3.40.50.2300:FF:000001">
    <property type="entry name" value="DNA-binding response regulator PhoB"/>
    <property type="match status" value="1"/>
</dbReference>
<evidence type="ECO:0000256" key="1">
    <source>
        <dbReference type="ARBA" id="ARBA00004496"/>
    </source>
</evidence>
<evidence type="ECO:0000256" key="7">
    <source>
        <dbReference type="ARBA" id="ARBA00023159"/>
    </source>
</evidence>
<dbReference type="PROSITE" id="PS50110">
    <property type="entry name" value="RESPONSE_REGULATORY"/>
    <property type="match status" value="1"/>
</dbReference>
<evidence type="ECO:0000313" key="11">
    <source>
        <dbReference type="EMBL" id="RSD28807.1"/>
    </source>
</evidence>
<dbReference type="CDD" id="cd17574">
    <property type="entry name" value="REC_OmpR"/>
    <property type="match status" value="1"/>
</dbReference>
<keyword evidence="8" id="KW-0804">Transcription</keyword>
<dbReference type="InterPro" id="IPR011006">
    <property type="entry name" value="CheY-like_superfamily"/>
</dbReference>
<dbReference type="GO" id="GO:0032993">
    <property type="term" value="C:protein-DNA complex"/>
    <property type="evidence" value="ECO:0007669"/>
    <property type="project" value="TreeGrafter"/>
</dbReference>
<dbReference type="GO" id="GO:0000976">
    <property type="term" value="F:transcription cis-regulatory region binding"/>
    <property type="evidence" value="ECO:0007669"/>
    <property type="project" value="TreeGrafter"/>
</dbReference>
<dbReference type="OrthoDB" id="9797769at2"/>
<dbReference type="PANTHER" id="PTHR48111:SF44">
    <property type="entry name" value="TRANSCRIPTIONAL REGULATORY PROTEIN RESD"/>
    <property type="match status" value="1"/>
</dbReference>
<feature type="modified residue" description="4-aspartylphosphate" evidence="9">
    <location>
        <position position="53"/>
    </location>
</feature>
<keyword evidence="6 11" id="KW-0238">DNA-binding</keyword>
<sequence>MGKRILVAEDEVRISHLLKMYLERETYTVELVADGELALKKALSESFDLIILDILMPGRDGFSVLEEVRKTKTTPVIMLSAKGESQDLKRGEELGANEYILKPFSPRDVVTKINALLS</sequence>
<dbReference type="PANTHER" id="PTHR48111">
    <property type="entry name" value="REGULATOR OF RPOS"/>
    <property type="match status" value="1"/>
</dbReference>
<organism evidence="11 12">
    <name type="scientific">Mesobacillus subterraneus</name>
    <dbReference type="NCBI Taxonomy" id="285983"/>
    <lineage>
        <taxon>Bacteria</taxon>
        <taxon>Bacillati</taxon>
        <taxon>Bacillota</taxon>
        <taxon>Bacilli</taxon>
        <taxon>Bacillales</taxon>
        <taxon>Bacillaceae</taxon>
        <taxon>Mesobacillus</taxon>
    </lineage>
</organism>
<evidence type="ECO:0000256" key="2">
    <source>
        <dbReference type="ARBA" id="ARBA00022490"/>
    </source>
</evidence>
<dbReference type="Pfam" id="PF00072">
    <property type="entry name" value="Response_reg"/>
    <property type="match status" value="1"/>
</dbReference>
<evidence type="ECO:0000256" key="3">
    <source>
        <dbReference type="ARBA" id="ARBA00022553"/>
    </source>
</evidence>
<dbReference type="Gene3D" id="3.40.50.2300">
    <property type="match status" value="1"/>
</dbReference>
<proteinExistence type="predicted"/>
<evidence type="ECO:0000256" key="6">
    <source>
        <dbReference type="ARBA" id="ARBA00023125"/>
    </source>
</evidence>
<dbReference type="InterPro" id="IPR001789">
    <property type="entry name" value="Sig_transdc_resp-reg_receiver"/>
</dbReference>
<evidence type="ECO:0000313" key="12">
    <source>
        <dbReference type="Proteomes" id="UP000279911"/>
    </source>
</evidence>